<proteinExistence type="predicted"/>
<dbReference type="STRING" id="267212.GCA_001063965_00460"/>
<evidence type="ECO:0000313" key="3">
    <source>
        <dbReference type="EMBL" id="EGF11342.1"/>
    </source>
</evidence>
<evidence type="ECO:0000313" key="4">
    <source>
        <dbReference type="Proteomes" id="UP000004105"/>
    </source>
</evidence>
<dbReference type="Gene3D" id="3.40.50.2000">
    <property type="entry name" value="Glycogen Phosphorylase B"/>
    <property type="match status" value="2"/>
</dbReference>
<dbReference type="SUPFAM" id="SSF53756">
    <property type="entry name" value="UDP-Glycosyltransferase/glycogen phosphorylase"/>
    <property type="match status" value="1"/>
</dbReference>
<reference evidence="3 4" key="1">
    <citation type="submission" date="2011-02" db="EMBL/GenBank/DDBJ databases">
        <authorList>
            <person name="Muzny D."/>
            <person name="Qin X."/>
            <person name="Deng J."/>
            <person name="Jiang H."/>
            <person name="Liu Y."/>
            <person name="Qu J."/>
            <person name="Song X.-Z."/>
            <person name="Zhang L."/>
            <person name="Thornton R."/>
            <person name="Coyle M."/>
            <person name="Francisco L."/>
            <person name="Jackson L."/>
            <person name="Javaid M."/>
            <person name="Korchina V."/>
            <person name="Kovar C."/>
            <person name="Mata R."/>
            <person name="Mathew T."/>
            <person name="Ngo R."/>
            <person name="Nguyen L."/>
            <person name="Nguyen N."/>
            <person name="Okwuonu G."/>
            <person name="Ongeri F."/>
            <person name="Pham C."/>
            <person name="Simmons D."/>
            <person name="Wilczek-Boney K."/>
            <person name="Hale W."/>
            <person name="Jakkamsetti A."/>
            <person name="Pham P."/>
            <person name="Ruth R."/>
            <person name="San Lucas F."/>
            <person name="Warren J."/>
            <person name="Zhang J."/>
            <person name="Zhao Z."/>
            <person name="Zhou C."/>
            <person name="Zhu D."/>
            <person name="Lee S."/>
            <person name="Bess C."/>
            <person name="Blankenburg K."/>
            <person name="Forbes L."/>
            <person name="Fu Q."/>
            <person name="Gubbala S."/>
            <person name="Hirani K."/>
            <person name="Jayaseelan J.C."/>
            <person name="Lara F."/>
            <person name="Munidasa M."/>
            <person name="Palculict T."/>
            <person name="Patil S."/>
            <person name="Pu L.-L."/>
            <person name="Saada N."/>
            <person name="Tang L."/>
            <person name="Weissenberger G."/>
            <person name="Zhu Y."/>
            <person name="Hemphill L."/>
            <person name="Shang Y."/>
            <person name="Youmans B."/>
            <person name="Ayvaz T."/>
            <person name="Ross M."/>
            <person name="Santibanez J."/>
            <person name="Aqrawi P."/>
            <person name="Gross S."/>
            <person name="Joshi V."/>
            <person name="Fowler G."/>
            <person name="Nazareth L."/>
            <person name="Reid J."/>
            <person name="Worley K."/>
            <person name="Petrosino J."/>
            <person name="Highlander S."/>
            <person name="Gibbs R."/>
        </authorList>
    </citation>
    <scope>NUCLEOTIDE SEQUENCE [LARGE SCALE GENOMIC DNA]</scope>
    <source>
        <strain evidence="3 4">ATCC BAA-1200</strain>
    </source>
</reference>
<dbReference type="InterPro" id="IPR001296">
    <property type="entry name" value="Glyco_trans_1"/>
</dbReference>
<keyword evidence="3" id="KW-0328">Glycosyltransferase</keyword>
<dbReference type="RefSeq" id="WP_007341996.1">
    <property type="nucleotide sequence ID" value="NZ_GL878494.1"/>
</dbReference>
<dbReference type="AlphaFoldDB" id="F2BB82"/>
<dbReference type="HOGENOM" id="CLU_009583_2_4_4"/>
<dbReference type="OrthoDB" id="509705at2"/>
<feature type="domain" description="Glycosyltransferase subfamily 4-like N-terminal" evidence="2">
    <location>
        <begin position="22"/>
        <end position="180"/>
    </location>
</feature>
<evidence type="ECO:0000259" key="2">
    <source>
        <dbReference type="Pfam" id="PF13439"/>
    </source>
</evidence>
<keyword evidence="4" id="KW-1185">Reference proteome</keyword>
<dbReference type="Pfam" id="PF00534">
    <property type="entry name" value="Glycos_transf_1"/>
    <property type="match status" value="1"/>
</dbReference>
<dbReference type="EC" id="2.4.1.-" evidence="3"/>
<gene>
    <name evidence="3" type="primary">rfaG</name>
    <name evidence="3" type="ORF">HMPREF9123_0986</name>
</gene>
<feature type="domain" description="Glycosyl transferase family 1" evidence="1">
    <location>
        <begin position="205"/>
        <end position="360"/>
    </location>
</feature>
<dbReference type="Proteomes" id="UP000004105">
    <property type="component" value="Unassembled WGS sequence"/>
</dbReference>
<accession>F2BB82</accession>
<dbReference type="InterPro" id="IPR028098">
    <property type="entry name" value="Glyco_trans_4-like_N"/>
</dbReference>
<dbReference type="PANTHER" id="PTHR45947">
    <property type="entry name" value="SULFOQUINOVOSYL TRANSFERASE SQD2"/>
    <property type="match status" value="1"/>
</dbReference>
<sequence>MHILLLPSWYPETPDSTDGIFFREQAHALARAGLRVGVAAPLFRSPRRRREIFAGRYGTRVFSDGPIPTYTAHSTYLCPPLPHFDRERWLAAGMKLFARYLAEQGRPDILHAHAVNHGGILAQRIAARHGIPYVITEHSSTYARGLIRRWQRPAMMAAAQGAAARLAVSPAFCRLLESEYPGLSWQYLPNILGRAFAEDIPPPERPSENAANGAFTFCAVARLDRNKGFDTLLAAFALALQRQPALRLEIGGGGAELENLRRLAANLAIAQAVTFHGALDNAAVLALMRRSDAFALASRSETFGVVFIEALSQGLPVAATRCGGPEGIVNENNGLLAPSDDPAALAAALLQLYANGRRYNAAALRADCLAQYGEAAVTGRLKNIYRAVLQNKQAV</sequence>
<dbReference type="InterPro" id="IPR050194">
    <property type="entry name" value="Glycosyltransferase_grp1"/>
</dbReference>
<name>F2BB82_9NEIS</name>
<keyword evidence="3" id="KW-0808">Transferase</keyword>
<protein>
    <submittedName>
        <fullName evidence="3">Group 1 glycosyl transferase</fullName>
        <ecNumber evidence="3">2.4.1.-</ecNumber>
    </submittedName>
</protein>
<evidence type="ECO:0000259" key="1">
    <source>
        <dbReference type="Pfam" id="PF00534"/>
    </source>
</evidence>
<organism evidence="3 4">
    <name type="scientific">Neisseria bacilliformis ATCC BAA-1200</name>
    <dbReference type="NCBI Taxonomy" id="888742"/>
    <lineage>
        <taxon>Bacteria</taxon>
        <taxon>Pseudomonadati</taxon>
        <taxon>Pseudomonadota</taxon>
        <taxon>Betaproteobacteria</taxon>
        <taxon>Neisseriales</taxon>
        <taxon>Neisseriaceae</taxon>
        <taxon>Neisseria</taxon>
    </lineage>
</organism>
<comment type="caution">
    <text evidence="3">The sequence shown here is derived from an EMBL/GenBank/DDBJ whole genome shotgun (WGS) entry which is preliminary data.</text>
</comment>
<dbReference type="PANTHER" id="PTHR45947:SF3">
    <property type="entry name" value="SULFOQUINOVOSYL TRANSFERASE SQD2"/>
    <property type="match status" value="1"/>
</dbReference>
<dbReference type="Pfam" id="PF13439">
    <property type="entry name" value="Glyco_transf_4"/>
    <property type="match status" value="1"/>
</dbReference>
<dbReference type="GO" id="GO:0016758">
    <property type="term" value="F:hexosyltransferase activity"/>
    <property type="evidence" value="ECO:0007669"/>
    <property type="project" value="TreeGrafter"/>
</dbReference>
<dbReference type="EMBL" id="AFAY01000020">
    <property type="protein sequence ID" value="EGF11342.1"/>
    <property type="molecule type" value="Genomic_DNA"/>
</dbReference>